<comment type="caution">
    <text evidence="2">The sequence shown here is derived from an EMBL/GenBank/DDBJ whole genome shotgun (WGS) entry which is preliminary data.</text>
</comment>
<dbReference type="RefSeq" id="WP_154118884.1">
    <property type="nucleotide sequence ID" value="NZ_WJXB01000003.1"/>
</dbReference>
<dbReference type="InterPro" id="IPR050490">
    <property type="entry name" value="Bact_solute-bd_prot1"/>
</dbReference>
<gene>
    <name evidence="2" type="ORF">GJB61_12520</name>
</gene>
<reference evidence="2 3" key="1">
    <citation type="submission" date="2019-11" db="EMBL/GenBank/DDBJ databases">
        <title>Paenibacillus monticola sp. nov., a novel PGPR strain isolated from mountain sample in China.</title>
        <authorList>
            <person name="Zhao Q."/>
            <person name="Li H.-P."/>
            <person name="Zhang J.-L."/>
        </authorList>
    </citation>
    <scope>NUCLEOTIDE SEQUENCE [LARGE SCALE GENOMIC DNA]</scope>
    <source>
        <strain evidence="2 3">LC-T2</strain>
    </source>
</reference>
<sequence>MALMLGLSAACSNSGNNNASGEPANSGNTAATDASKEIVELKAITMGNEPKSGLDNFYKQLDALTEKDLGIRVRFDYIPWGDEKNQISRAIAAKEYDLYVGGAWSDFANFATKNAFADLTPLLNETPDLVEHYKGSLDRVKIDGKVFGIPQYNKPGGGGEGMLYREDLRQKWGLPEINSLETAEQYLYKAKEEYPSTPMLNDKRFGTNIYTQLIASKYYIVAADYAVASYADPYKVMSIYDTPEYKEAVAKAKQWYDDGIVDHDILAAQGNATAETLELMKVNQKPLEFNNQFGAVSGNYINQLKEALPESTYGWYDFVMDNNAPAFLPKMSPSTTTMISVGTNSQYALQALKFIEKAHTDQTYFNLLAYGVEGENYKVDSAGYINYEGIPTDNIKPSWTGMADGYMGLQVNYPSEWKTIYDNLQVEGIKRAEAGGTDPYEGFSFDTSSLATELSNLETVKTQYIQPLSVGMTNDIDGDLAKVQKQLKDAGFDTYMSELQKQVDAFKTAK</sequence>
<evidence type="ECO:0000259" key="1">
    <source>
        <dbReference type="Pfam" id="PF12010"/>
    </source>
</evidence>
<keyword evidence="3" id="KW-1185">Reference proteome</keyword>
<organism evidence="2 3">
    <name type="scientific">Paenibacillus monticola</name>
    <dbReference type="NCBI Taxonomy" id="2666075"/>
    <lineage>
        <taxon>Bacteria</taxon>
        <taxon>Bacillati</taxon>
        <taxon>Bacillota</taxon>
        <taxon>Bacilli</taxon>
        <taxon>Bacillales</taxon>
        <taxon>Paenibacillaceae</taxon>
        <taxon>Paenibacillus</taxon>
    </lineage>
</organism>
<evidence type="ECO:0000313" key="3">
    <source>
        <dbReference type="Proteomes" id="UP000463051"/>
    </source>
</evidence>
<dbReference type="AlphaFoldDB" id="A0A7X2L1W5"/>
<dbReference type="PANTHER" id="PTHR43649">
    <property type="entry name" value="ARABINOSE-BINDING PROTEIN-RELATED"/>
    <property type="match status" value="1"/>
</dbReference>
<dbReference type="Proteomes" id="UP000463051">
    <property type="component" value="Unassembled WGS sequence"/>
</dbReference>
<dbReference type="InterPro" id="IPR022627">
    <property type="entry name" value="DUF3502"/>
</dbReference>
<dbReference type="Pfam" id="PF12010">
    <property type="entry name" value="DUF3502"/>
    <property type="match status" value="1"/>
</dbReference>
<dbReference type="SUPFAM" id="SSF53850">
    <property type="entry name" value="Periplasmic binding protein-like II"/>
    <property type="match status" value="1"/>
</dbReference>
<dbReference type="EMBL" id="WJXB01000003">
    <property type="protein sequence ID" value="MRN53814.1"/>
    <property type="molecule type" value="Genomic_DNA"/>
</dbReference>
<dbReference type="Gene3D" id="3.40.190.10">
    <property type="entry name" value="Periplasmic binding protein-like II"/>
    <property type="match status" value="2"/>
</dbReference>
<feature type="domain" description="DUF3502" evidence="1">
    <location>
        <begin position="439"/>
        <end position="507"/>
    </location>
</feature>
<protein>
    <submittedName>
        <fullName evidence="2">Extracellular solute-binding protein</fullName>
    </submittedName>
</protein>
<accession>A0A7X2L1W5</accession>
<proteinExistence type="predicted"/>
<name>A0A7X2L1W5_9BACL</name>
<evidence type="ECO:0000313" key="2">
    <source>
        <dbReference type="EMBL" id="MRN53814.1"/>
    </source>
</evidence>
<dbReference type="PANTHER" id="PTHR43649:SF17">
    <property type="entry name" value="ABC TRANSPORTER SOLUTE BINDING PROTEIN-SUGAR TRANSPORT"/>
    <property type="match status" value="1"/>
</dbReference>